<reference evidence="3 5" key="1">
    <citation type="submission" date="2018-06" db="EMBL/GenBank/DDBJ databases">
        <authorList>
            <consortium name="Pathogen Informatics"/>
            <person name="Doyle S."/>
        </authorList>
    </citation>
    <scope>NUCLEOTIDE SEQUENCE [LARGE SCALE GENOMIC DNA]</scope>
    <source>
        <strain evidence="3 5">NCTC11159</strain>
    </source>
</reference>
<dbReference type="RefSeq" id="WP_115226493.1">
    <property type="nucleotide sequence ID" value="NZ_CAWOLO010000036.1"/>
</dbReference>
<dbReference type="GO" id="GO:0005085">
    <property type="term" value="F:guanyl-nucleotide exchange factor activity"/>
    <property type="evidence" value="ECO:0007669"/>
    <property type="project" value="InterPro"/>
</dbReference>
<keyword evidence="6" id="KW-1185">Reference proteome</keyword>
<dbReference type="Gene3D" id="1.10.4120.10">
    <property type="entry name" value="SopE-like, GEF domain"/>
    <property type="match status" value="1"/>
</dbReference>
<feature type="domain" description="Guanine nucleotide exchange factor SopE GEF" evidence="2">
    <location>
        <begin position="90"/>
        <end position="225"/>
    </location>
</feature>
<accession>A0A377Q4B6</accession>
<dbReference type="InterPro" id="IPR035949">
    <property type="entry name" value="SopE-like_GEF_dom_sf"/>
</dbReference>
<dbReference type="SUPFAM" id="SSF81832">
    <property type="entry name" value="SopE-like GEF domain"/>
    <property type="match status" value="1"/>
</dbReference>
<evidence type="ECO:0000313" key="3">
    <source>
        <dbReference type="EMBL" id="STQ90116.1"/>
    </source>
</evidence>
<dbReference type="GO" id="GO:0030036">
    <property type="term" value="P:actin cytoskeleton organization"/>
    <property type="evidence" value="ECO:0007669"/>
    <property type="project" value="InterPro"/>
</dbReference>
<organism evidence="3 5">
    <name type="scientific">Iodobacter fluviatilis</name>
    <dbReference type="NCBI Taxonomy" id="537"/>
    <lineage>
        <taxon>Bacteria</taxon>
        <taxon>Pseudomonadati</taxon>
        <taxon>Pseudomonadota</taxon>
        <taxon>Betaproteobacteria</taxon>
        <taxon>Neisseriales</taxon>
        <taxon>Chitinibacteraceae</taxon>
        <taxon>Iodobacter</taxon>
    </lineage>
</organism>
<dbReference type="Proteomes" id="UP000255108">
    <property type="component" value="Unassembled WGS sequence"/>
</dbReference>
<dbReference type="Pfam" id="PF07487">
    <property type="entry name" value="SopE_GEF"/>
    <property type="match status" value="1"/>
</dbReference>
<name>A0A377Q4B6_9NEIS</name>
<dbReference type="EMBL" id="SMBT01000036">
    <property type="protein sequence ID" value="TCU80227.1"/>
    <property type="molecule type" value="Genomic_DNA"/>
</dbReference>
<reference evidence="4 6" key="2">
    <citation type="submission" date="2019-03" db="EMBL/GenBank/DDBJ databases">
        <title>Genomic Encyclopedia of Type Strains, Phase IV (KMG-IV): sequencing the most valuable type-strain genomes for metagenomic binning, comparative biology and taxonomic classification.</title>
        <authorList>
            <person name="Goeker M."/>
        </authorList>
    </citation>
    <scope>NUCLEOTIDE SEQUENCE [LARGE SCALE GENOMIC DNA]</scope>
    <source>
        <strain evidence="4 6">DSM 3764</strain>
    </source>
</reference>
<dbReference type="OrthoDB" id="9904170at2"/>
<sequence>MPFPKITAGAILRTFRSLSHNDLDASTPTLVSYRGRTFEMSPEKKETRSQSAPPFTKKPHKAAPLSPVTKPLQAELGKFQKKLAKDAVKDPETVTQTVQMSLAAVYSRAKDQCCQRLLEQGHKAIPEDYFREIGEAAHKAGLSCSEKNGIWTPTAAGANGIANGIMIPVNSKFPKYCKTPEQIKSNADYVHSKLLEIVEPYARKSGKASLIEFDATLAKIAAKYEKPVAAPVIMWETSI</sequence>
<feature type="region of interest" description="Disordered" evidence="1">
    <location>
        <begin position="37"/>
        <end position="65"/>
    </location>
</feature>
<dbReference type="Proteomes" id="UP000295794">
    <property type="component" value="Unassembled WGS sequence"/>
</dbReference>
<evidence type="ECO:0000313" key="4">
    <source>
        <dbReference type="EMBL" id="TCU80227.1"/>
    </source>
</evidence>
<evidence type="ECO:0000256" key="1">
    <source>
        <dbReference type="SAM" id="MobiDB-lite"/>
    </source>
</evidence>
<evidence type="ECO:0000313" key="6">
    <source>
        <dbReference type="Proteomes" id="UP000295794"/>
    </source>
</evidence>
<gene>
    <name evidence="3" type="primary">sopE</name>
    <name evidence="4" type="ORF">EV682_1362</name>
    <name evidence="3" type="ORF">NCTC11159_01175</name>
</gene>
<protein>
    <submittedName>
        <fullName evidence="4">SopE GEF domain-containing protein</fullName>
    </submittedName>
    <submittedName>
        <fullName evidence="3">Toxin sopE</fullName>
    </submittedName>
</protein>
<proteinExistence type="predicted"/>
<evidence type="ECO:0000313" key="5">
    <source>
        <dbReference type="Proteomes" id="UP000255108"/>
    </source>
</evidence>
<evidence type="ECO:0000259" key="2">
    <source>
        <dbReference type="Pfam" id="PF07487"/>
    </source>
</evidence>
<dbReference type="AlphaFoldDB" id="A0A377Q4B6"/>
<dbReference type="EMBL" id="UGHR01000001">
    <property type="protein sequence ID" value="STQ90116.1"/>
    <property type="molecule type" value="Genomic_DNA"/>
</dbReference>
<dbReference type="InterPro" id="IPR016019">
    <property type="entry name" value="SopE_GEF_dom"/>
</dbReference>